<dbReference type="InterPro" id="IPR040911">
    <property type="entry name" value="Exostosin_GT47"/>
</dbReference>
<comment type="similarity">
    <text evidence="2">Belongs to the glycosyltransferase 47 family.</text>
</comment>
<dbReference type="STRING" id="2094558.A0A314UD01"/>
<keyword evidence="4" id="KW-0812">Transmembrane</keyword>
<dbReference type="OrthoDB" id="1924787at2759"/>
<evidence type="ECO:0000259" key="6">
    <source>
        <dbReference type="Pfam" id="PF03016"/>
    </source>
</evidence>
<dbReference type="GO" id="GO:0016757">
    <property type="term" value="F:glycosyltransferase activity"/>
    <property type="evidence" value="ECO:0007669"/>
    <property type="project" value="UniProtKB-KW"/>
</dbReference>
<dbReference type="PANTHER" id="PTHR11062:SF217">
    <property type="entry name" value="EXOSTOSIN FAMILY PROTEIN"/>
    <property type="match status" value="1"/>
</dbReference>
<evidence type="ECO:0000256" key="2">
    <source>
        <dbReference type="ARBA" id="ARBA00010271"/>
    </source>
</evidence>
<protein>
    <submittedName>
        <fullName evidence="7">Putative glycosyltransferase</fullName>
    </submittedName>
</protein>
<name>A0A314UD01_PRUYE</name>
<dbReference type="PANTHER" id="PTHR11062">
    <property type="entry name" value="EXOSTOSIN HEPARAN SULFATE GLYCOSYLTRANSFERASE -RELATED"/>
    <property type="match status" value="1"/>
</dbReference>
<dbReference type="EMBL" id="PJQY01003995">
    <property type="protein sequence ID" value="PQM32829.1"/>
    <property type="molecule type" value="Genomic_DNA"/>
</dbReference>
<dbReference type="GO" id="GO:0000139">
    <property type="term" value="C:Golgi membrane"/>
    <property type="evidence" value="ECO:0007669"/>
    <property type="project" value="UniProtKB-SubCell"/>
</dbReference>
<comment type="subcellular location">
    <subcellularLocation>
        <location evidence="1">Golgi apparatus membrane</location>
        <topology evidence="1">Single-pass type II membrane protein</topology>
    </subcellularLocation>
</comment>
<dbReference type="AlphaFoldDB" id="A0A314UD01"/>
<gene>
    <name evidence="7" type="ORF">Pyn_36076</name>
</gene>
<keyword evidence="8" id="KW-1185">Reference proteome</keyword>
<evidence type="ECO:0000256" key="1">
    <source>
        <dbReference type="ARBA" id="ARBA00004323"/>
    </source>
</evidence>
<keyword evidence="7" id="KW-0808">Transferase</keyword>
<evidence type="ECO:0000256" key="3">
    <source>
        <dbReference type="ARBA" id="ARBA00022676"/>
    </source>
</evidence>
<organism evidence="7 8">
    <name type="scientific">Prunus yedoensis var. nudiflora</name>
    <dbReference type="NCBI Taxonomy" id="2094558"/>
    <lineage>
        <taxon>Eukaryota</taxon>
        <taxon>Viridiplantae</taxon>
        <taxon>Streptophyta</taxon>
        <taxon>Embryophyta</taxon>
        <taxon>Tracheophyta</taxon>
        <taxon>Spermatophyta</taxon>
        <taxon>Magnoliopsida</taxon>
        <taxon>eudicotyledons</taxon>
        <taxon>Gunneridae</taxon>
        <taxon>Pentapetalae</taxon>
        <taxon>rosids</taxon>
        <taxon>fabids</taxon>
        <taxon>Rosales</taxon>
        <taxon>Rosaceae</taxon>
        <taxon>Amygdaloideae</taxon>
        <taxon>Amygdaleae</taxon>
        <taxon>Prunus</taxon>
    </lineage>
</organism>
<reference evidence="7 8" key="1">
    <citation type="submission" date="2018-02" db="EMBL/GenBank/DDBJ databases">
        <title>Draft genome of wild Prunus yedoensis var. nudiflora.</title>
        <authorList>
            <person name="Baek S."/>
            <person name="Kim J.-H."/>
            <person name="Choi K."/>
            <person name="Kim G.-B."/>
            <person name="Cho A."/>
            <person name="Jang H."/>
            <person name="Shin C.-H."/>
            <person name="Yu H.-J."/>
            <person name="Mun J.-H."/>
        </authorList>
    </citation>
    <scope>NUCLEOTIDE SEQUENCE [LARGE SCALE GENOMIC DNA]</scope>
    <source>
        <strain evidence="8">cv. Jeju island</strain>
        <tissue evidence="7">Leaf</tissue>
    </source>
</reference>
<evidence type="ECO:0000256" key="4">
    <source>
        <dbReference type="ARBA" id="ARBA00022968"/>
    </source>
</evidence>
<comment type="caution">
    <text evidence="7">The sequence shown here is derived from an EMBL/GenBank/DDBJ whole genome shotgun (WGS) entry which is preliminary data.</text>
</comment>
<dbReference type="Proteomes" id="UP000250321">
    <property type="component" value="Unassembled WGS sequence"/>
</dbReference>
<dbReference type="Pfam" id="PF03016">
    <property type="entry name" value="Exostosin_GT47"/>
    <property type="match status" value="1"/>
</dbReference>
<proteinExistence type="inferred from homology"/>
<accession>A0A314UD01</accession>
<keyword evidence="4" id="KW-0735">Signal-anchor</keyword>
<sequence length="343" mass="39457">MKQIYRRYPNAVVFAMVYMVLIKGSKGTSWFDFSPSPSPWLSTSVDRKSDSAFTFNHSSSHMDAARRQKALPDLERSYIGNSVLKTDKQKGDVNLEKLEAGLATARALIREATSKFNHTALEDADYVPQGDIYRNAYTFRQSYLLMESLFKIYVYEEGEPPIFHNGPCKNIYSMEGLFLSFMETDTKFRTLDPDKAHVYFLPFSVVMIIEYLFHPIIHDKAVLERTVVDYVHVVLNKYPFWNRSLGADHVMLSCHDWGPRATRYVKQLYFVAIRVLCNANTSEHFNPKKDASFPEINLETGDITGLVGGLPPSERTTLAFFAGHMHGRIRPLLFQHWKEKDKD</sequence>
<evidence type="ECO:0000256" key="5">
    <source>
        <dbReference type="ARBA" id="ARBA00023034"/>
    </source>
</evidence>
<feature type="domain" description="Exostosin GT47" evidence="6">
    <location>
        <begin position="147"/>
        <end position="341"/>
    </location>
</feature>
<keyword evidence="3" id="KW-0328">Glycosyltransferase</keyword>
<evidence type="ECO:0000313" key="8">
    <source>
        <dbReference type="Proteomes" id="UP000250321"/>
    </source>
</evidence>
<evidence type="ECO:0000313" key="7">
    <source>
        <dbReference type="EMBL" id="PQM32829.1"/>
    </source>
</evidence>
<keyword evidence="5" id="KW-0333">Golgi apparatus</keyword>
<dbReference type="InterPro" id="IPR004263">
    <property type="entry name" value="Exostosin"/>
</dbReference>